<dbReference type="EMBL" id="KE747816">
    <property type="protein sequence ID" value="RMZ68606.1"/>
    <property type="molecule type" value="Genomic_DNA"/>
</dbReference>
<evidence type="ECO:0000313" key="2">
    <source>
        <dbReference type="Proteomes" id="UP000265663"/>
    </source>
</evidence>
<organism evidence="1 2">
    <name type="scientific">Pyrenophora seminiperda CCB06</name>
    <dbReference type="NCBI Taxonomy" id="1302712"/>
    <lineage>
        <taxon>Eukaryota</taxon>
        <taxon>Fungi</taxon>
        <taxon>Dikarya</taxon>
        <taxon>Ascomycota</taxon>
        <taxon>Pezizomycotina</taxon>
        <taxon>Dothideomycetes</taxon>
        <taxon>Pleosporomycetidae</taxon>
        <taxon>Pleosporales</taxon>
        <taxon>Pleosporineae</taxon>
        <taxon>Pleosporaceae</taxon>
        <taxon>Pyrenophora</taxon>
    </lineage>
</organism>
<gene>
    <name evidence="1" type="ORF">GMOD_00008330</name>
</gene>
<proteinExistence type="predicted"/>
<name>A0A3M7M298_9PLEO</name>
<sequence>MLLVDRSPRTARVAVGGSSVVGPEWPFFCASSLPRPYAKKQPVDWVKISASLAHECAHTWPTALHLLLLTASTLPAPCSKEEGSRARQKLNPHGSYTGAMSYEQSQPVPICESSHSIDCSSRKLLCSPC</sequence>
<dbReference type="Proteomes" id="UP000265663">
    <property type="component" value="Unassembled WGS sequence"/>
</dbReference>
<accession>A0A3M7M298</accession>
<reference evidence="1 2" key="1">
    <citation type="journal article" date="2014" name="PLoS ONE">
        <title>De novo Genome Assembly of the Fungal Plant Pathogen Pyrenophora semeniperda.</title>
        <authorList>
            <person name="Soliai M.M."/>
            <person name="Meyer S.E."/>
            <person name="Udall J.A."/>
            <person name="Elzinga D.E."/>
            <person name="Hermansen R.A."/>
            <person name="Bodily P.M."/>
            <person name="Hart A.A."/>
            <person name="Coleman C.E."/>
        </authorList>
    </citation>
    <scope>NUCLEOTIDE SEQUENCE [LARGE SCALE GENOMIC DNA]</scope>
    <source>
        <strain evidence="1 2">CCB06</strain>
        <tissue evidence="1">Mycelium</tissue>
    </source>
</reference>
<dbReference type="AlphaFoldDB" id="A0A3M7M298"/>
<evidence type="ECO:0000313" key="1">
    <source>
        <dbReference type="EMBL" id="RMZ68606.1"/>
    </source>
</evidence>
<protein>
    <submittedName>
        <fullName evidence="1">Uncharacterized protein</fullName>
    </submittedName>
</protein>
<dbReference type="OrthoDB" id="10638802at2759"/>
<keyword evidence="2" id="KW-1185">Reference proteome</keyword>